<dbReference type="AlphaFoldDB" id="U6KBQ9"/>
<evidence type="ECO:0000313" key="3">
    <source>
        <dbReference type="Proteomes" id="UP000030744"/>
    </source>
</evidence>
<dbReference type="PANTHER" id="PTHR22684">
    <property type="entry name" value="NULP1-RELATED"/>
    <property type="match status" value="1"/>
</dbReference>
<gene>
    <name evidence="2" type="ORF">EMH_0073350</name>
</gene>
<feature type="region of interest" description="Disordered" evidence="1">
    <location>
        <begin position="23"/>
        <end position="113"/>
    </location>
</feature>
<feature type="compositionally biased region" description="Low complexity" evidence="1">
    <location>
        <begin position="139"/>
        <end position="151"/>
    </location>
</feature>
<feature type="compositionally biased region" description="Acidic residues" evidence="1">
    <location>
        <begin position="58"/>
        <end position="67"/>
    </location>
</feature>
<evidence type="ECO:0000313" key="2">
    <source>
        <dbReference type="EMBL" id="CDJ35450.1"/>
    </source>
</evidence>
<dbReference type="PANTHER" id="PTHR22684:SF0">
    <property type="entry name" value="RIBOSOME QUALITY CONTROL COMPLEX SUBUNIT TCF25"/>
    <property type="match status" value="1"/>
</dbReference>
<reference evidence="2" key="2">
    <citation type="submission" date="2013-10" db="EMBL/GenBank/DDBJ databases">
        <authorList>
            <person name="Aslett M."/>
        </authorList>
    </citation>
    <scope>NUCLEOTIDE SEQUENCE [LARGE SCALE GENOMIC DNA]</scope>
    <source>
        <strain evidence="2">Houghton</strain>
    </source>
</reference>
<dbReference type="RefSeq" id="XP_013358028.1">
    <property type="nucleotide sequence ID" value="XM_013502574.1"/>
</dbReference>
<feature type="compositionally biased region" description="Polar residues" evidence="1">
    <location>
        <begin position="25"/>
        <end position="42"/>
    </location>
</feature>
<dbReference type="GeneID" id="25381830"/>
<organism evidence="2 3">
    <name type="scientific">Eimeria mitis</name>
    <dbReference type="NCBI Taxonomy" id="44415"/>
    <lineage>
        <taxon>Eukaryota</taxon>
        <taxon>Sar</taxon>
        <taxon>Alveolata</taxon>
        <taxon>Apicomplexa</taxon>
        <taxon>Conoidasida</taxon>
        <taxon>Coccidia</taxon>
        <taxon>Eucoccidiorida</taxon>
        <taxon>Eimeriorina</taxon>
        <taxon>Eimeriidae</taxon>
        <taxon>Eimeria</taxon>
    </lineage>
</organism>
<name>U6KBQ9_9EIME</name>
<dbReference type="EMBL" id="HG688500">
    <property type="protein sequence ID" value="CDJ35450.1"/>
    <property type="molecule type" value="Genomic_DNA"/>
</dbReference>
<dbReference type="Proteomes" id="UP000030744">
    <property type="component" value="Unassembled WGS sequence"/>
</dbReference>
<protein>
    <submittedName>
        <fullName evidence="2">Uncharacterized protein</fullName>
    </submittedName>
</protein>
<proteinExistence type="predicted"/>
<feature type="compositionally biased region" description="Low complexity" evidence="1">
    <location>
        <begin position="83"/>
        <end position="96"/>
    </location>
</feature>
<dbReference type="OrthoDB" id="205993at2759"/>
<accession>U6KBQ9</accession>
<dbReference type="GO" id="GO:1990112">
    <property type="term" value="C:RQC complex"/>
    <property type="evidence" value="ECO:0007669"/>
    <property type="project" value="TreeGrafter"/>
</dbReference>
<sequence>MSLRHMRRTAALRQSDGNLSLIAVSDSSGEDSSTTAAQYNSKTQKKSVFLAAAAALSSDEEEADEESPPSSPERASGVQTAPQNSGDGSSSQSSGRSRSKNRRKRRSPAAAAAAPAAAAAAAAAASAAGEAAATPDAAAAERAAAASSSPSLRLDPSEERERPSEASEASPSPPASPAAAAAAAAAAALHMERAAFDVEADLRRIFGREISRTARSAGRGSLRSRRHWLVPQVSIQPMVCEWLRMRVIEDNISGHFYFCVEYTEAYERAYPLFISAVQSFDLLQLQLFCREHRHHPEALLYLSQALAAADRREESFAVLSDAGLGFTVEGHWFVV</sequence>
<feature type="compositionally biased region" description="Basic and acidic residues" evidence="1">
    <location>
        <begin position="155"/>
        <end position="165"/>
    </location>
</feature>
<dbReference type="InterPro" id="IPR006994">
    <property type="entry name" value="TCF25/Rqc1"/>
</dbReference>
<keyword evidence="3" id="KW-1185">Reference proteome</keyword>
<feature type="region of interest" description="Disordered" evidence="1">
    <location>
        <begin position="139"/>
        <end position="181"/>
    </location>
</feature>
<dbReference type="VEuPathDB" id="ToxoDB:EMH_0073350"/>
<evidence type="ECO:0000256" key="1">
    <source>
        <dbReference type="SAM" id="MobiDB-lite"/>
    </source>
</evidence>
<reference evidence="2" key="1">
    <citation type="submission" date="2013-10" db="EMBL/GenBank/DDBJ databases">
        <title>Genomic analysis of the causative agents of coccidiosis in chickens.</title>
        <authorList>
            <person name="Reid A.J."/>
            <person name="Blake D."/>
            <person name="Billington K."/>
            <person name="Browne H."/>
            <person name="Dunn M."/>
            <person name="Hung S."/>
            <person name="Kawahara F."/>
            <person name="Miranda-Saavedra D."/>
            <person name="Mourier T."/>
            <person name="Nagra H."/>
            <person name="Otto T.D."/>
            <person name="Rawlings N."/>
            <person name="Sanchez A."/>
            <person name="Sanders M."/>
            <person name="Subramaniam C."/>
            <person name="Tay Y."/>
            <person name="Dear P."/>
            <person name="Doerig C."/>
            <person name="Gruber A."/>
            <person name="Parkinson J."/>
            <person name="Shirley M."/>
            <person name="Wan K.L."/>
            <person name="Berriman M."/>
            <person name="Tomley F."/>
            <person name="Pain A."/>
        </authorList>
    </citation>
    <scope>NUCLEOTIDE SEQUENCE [LARGE SCALE GENOMIC DNA]</scope>
    <source>
        <strain evidence="2">Houghton</strain>
    </source>
</reference>
<feature type="compositionally biased region" description="Basic residues" evidence="1">
    <location>
        <begin position="97"/>
        <end position="107"/>
    </location>
</feature>